<protein>
    <submittedName>
        <fullName evidence="2">Uncharacterized protein</fullName>
    </submittedName>
</protein>
<evidence type="ECO:0000256" key="1">
    <source>
        <dbReference type="SAM" id="MobiDB-lite"/>
    </source>
</evidence>
<feature type="region of interest" description="Disordered" evidence="1">
    <location>
        <begin position="191"/>
        <end position="223"/>
    </location>
</feature>
<dbReference type="AlphaFoldDB" id="A0A179HA07"/>
<organism evidence="2 3">
    <name type="scientific">Purpureocillium lilacinum</name>
    <name type="common">Paecilomyces lilacinus</name>
    <dbReference type="NCBI Taxonomy" id="33203"/>
    <lineage>
        <taxon>Eukaryota</taxon>
        <taxon>Fungi</taxon>
        <taxon>Dikarya</taxon>
        <taxon>Ascomycota</taxon>
        <taxon>Pezizomycotina</taxon>
        <taxon>Sordariomycetes</taxon>
        <taxon>Hypocreomycetidae</taxon>
        <taxon>Hypocreales</taxon>
        <taxon>Ophiocordycipitaceae</taxon>
        <taxon>Purpureocillium</taxon>
    </lineage>
</organism>
<accession>A0A179HA07</accession>
<dbReference type="EMBL" id="LSBH01000001">
    <property type="protein sequence ID" value="OAQ86984.1"/>
    <property type="molecule type" value="Genomic_DNA"/>
</dbReference>
<reference evidence="2 3" key="1">
    <citation type="submission" date="2016-01" db="EMBL/GenBank/DDBJ databases">
        <title>Biosynthesis of antibiotic leucinostatins and their inhibition on Phytophthora in bio-control Purpureocillium lilacinum.</title>
        <authorList>
            <person name="Wang G."/>
            <person name="Liu Z."/>
            <person name="Lin R."/>
            <person name="Li E."/>
            <person name="Mao Z."/>
            <person name="Ling J."/>
            <person name="Yin W."/>
            <person name="Xie B."/>
        </authorList>
    </citation>
    <scope>NUCLEOTIDE SEQUENCE [LARGE SCALE GENOMIC DNA]</scope>
    <source>
        <strain evidence="2">PLBJ-1</strain>
    </source>
</reference>
<dbReference type="Proteomes" id="UP000078240">
    <property type="component" value="Unassembled WGS sequence"/>
</dbReference>
<feature type="compositionally biased region" description="Basic and acidic residues" evidence="1">
    <location>
        <begin position="126"/>
        <end position="136"/>
    </location>
</feature>
<evidence type="ECO:0000313" key="2">
    <source>
        <dbReference type="EMBL" id="OAQ86984.1"/>
    </source>
</evidence>
<feature type="region of interest" description="Disordered" evidence="1">
    <location>
        <begin position="1"/>
        <end position="26"/>
    </location>
</feature>
<feature type="compositionally biased region" description="Basic and acidic residues" evidence="1">
    <location>
        <begin position="12"/>
        <end position="26"/>
    </location>
</feature>
<gene>
    <name evidence="2" type="ORF">VFPBJ_01024</name>
</gene>
<sequence length="444" mass="46540">MGTLPPSGDVDPGGKGRTEAASRSFVEPRKRICDATDPEATVSAVDDAYLATETWRASPCPSRPGSVEGVAGGKRAGISDPVSANIAGHVRKVQEPCSRAFAVERLEAGQNPGSPGSDKLASIEQVKGRDEGRPASEAEPYDPALVACHLSSKGSGWRRASWFGAVANLLPCHFAEHRSFTSWRPSLDTGGHLSRGEAAGVETKEANFPQPAPCPGRHPVPRARTKRGNEAIVVHARALPYRRLLLQLGESGACWGQCQGDVGLVWPASGRASGESAPPVGPHKWRCSGMASLITQISPGGATGTGRTPSTRHASRWIAVPGARCGDRTRPGVGGPSRGQAHREPGGCTMCWRAANPPPTGGGTGSGFVPRWRRTSACVLAVRGLKWRMPHPGKRTTRRHPADDGRDCSLPAIAARSRLAAAPACATNTTCLAGPSYRAIFGIS</sequence>
<comment type="caution">
    <text evidence="2">The sequence shown here is derived from an EMBL/GenBank/DDBJ whole genome shotgun (WGS) entry which is preliminary data.</text>
</comment>
<evidence type="ECO:0000313" key="3">
    <source>
        <dbReference type="Proteomes" id="UP000078240"/>
    </source>
</evidence>
<feature type="region of interest" description="Disordered" evidence="1">
    <location>
        <begin position="323"/>
        <end position="344"/>
    </location>
</feature>
<name>A0A179HA07_PURLI</name>
<feature type="region of interest" description="Disordered" evidence="1">
    <location>
        <begin position="107"/>
        <end position="138"/>
    </location>
</feature>
<proteinExistence type="predicted"/>